<reference evidence="2 3" key="1">
    <citation type="journal article" date="2019" name="Int. J. Syst. Evol. Microbiol.">
        <title>The Global Catalogue of Microorganisms (GCM) 10K type strain sequencing project: providing services to taxonomists for standard genome sequencing and annotation.</title>
        <authorList>
            <consortium name="The Broad Institute Genomics Platform"/>
            <consortium name="The Broad Institute Genome Sequencing Center for Infectious Disease"/>
            <person name="Wu L."/>
            <person name="Ma J."/>
        </authorList>
    </citation>
    <scope>NUCLEOTIDE SEQUENCE [LARGE SCALE GENOMIC DNA]</scope>
    <source>
        <strain evidence="2 3">PSRA2</strain>
    </source>
</reference>
<feature type="transmembrane region" description="Helical" evidence="1">
    <location>
        <begin position="59"/>
        <end position="81"/>
    </location>
</feature>
<feature type="transmembrane region" description="Helical" evidence="1">
    <location>
        <begin position="238"/>
        <end position="259"/>
    </location>
</feature>
<keyword evidence="3" id="KW-1185">Reference proteome</keyword>
<dbReference type="AlphaFoldDB" id="A0ABD5UCA4"/>
<feature type="transmembrane region" description="Helical" evidence="1">
    <location>
        <begin position="132"/>
        <end position="154"/>
    </location>
</feature>
<dbReference type="EMBL" id="JBHSXM010000003">
    <property type="protein sequence ID" value="MFC6838207.1"/>
    <property type="molecule type" value="Genomic_DNA"/>
</dbReference>
<keyword evidence="1" id="KW-1133">Transmembrane helix</keyword>
<keyword evidence="1" id="KW-0472">Membrane</keyword>
<feature type="transmembrane region" description="Helical" evidence="1">
    <location>
        <begin position="101"/>
        <end position="120"/>
    </location>
</feature>
<proteinExistence type="predicted"/>
<feature type="transmembrane region" description="Helical" evidence="1">
    <location>
        <begin position="12"/>
        <end position="38"/>
    </location>
</feature>
<evidence type="ECO:0000313" key="2">
    <source>
        <dbReference type="EMBL" id="MFC6838207.1"/>
    </source>
</evidence>
<accession>A0ABD5UCA4</accession>
<feature type="transmembrane region" description="Helical" evidence="1">
    <location>
        <begin position="201"/>
        <end position="226"/>
    </location>
</feature>
<name>A0ABD5UCA4_9EURY</name>
<comment type="caution">
    <text evidence="2">The sequence shown here is derived from an EMBL/GenBank/DDBJ whole genome shotgun (WGS) entry which is preliminary data.</text>
</comment>
<evidence type="ECO:0000313" key="3">
    <source>
        <dbReference type="Proteomes" id="UP001596406"/>
    </source>
</evidence>
<dbReference type="Proteomes" id="UP001596406">
    <property type="component" value="Unassembled WGS sequence"/>
</dbReference>
<gene>
    <name evidence="2" type="ORF">ACFQHK_17130</name>
</gene>
<protein>
    <submittedName>
        <fullName evidence="2">Cytochrome c biogenesis CcdA family protein</fullName>
    </submittedName>
</protein>
<organism evidence="2 3">
    <name type="scientific">Halomarina ordinaria</name>
    <dbReference type="NCBI Taxonomy" id="3033939"/>
    <lineage>
        <taxon>Archaea</taxon>
        <taxon>Methanobacteriati</taxon>
        <taxon>Methanobacteriota</taxon>
        <taxon>Stenosarchaea group</taxon>
        <taxon>Halobacteria</taxon>
        <taxon>Halobacteriales</taxon>
        <taxon>Natronomonadaceae</taxon>
        <taxon>Halomarina</taxon>
    </lineage>
</organism>
<feature type="transmembrane region" description="Helical" evidence="1">
    <location>
        <begin position="280"/>
        <end position="300"/>
    </location>
</feature>
<keyword evidence="1" id="KW-0812">Transmembrane</keyword>
<sequence length="301" mass="30700">MQLAQPPVLVAAYAAGVLMFFAPCSVGLLPAYFSYYYANEGSPGEAETEPSALLTRPSVLTGVLLFLAGAVPLLYMAVAGLRITLPGYHVVVPLARQGTGSYLPSVGLVVVGLGVTLLGLGGRDVRSGLRVGGFVTVGVVAVYLVVGGAVLALGEWLQPYLTGLELLAGPILVALGVAYYRGVSFSRTVPLPERDGATVPAFVGFGVLYGVGSLACNLPVFLGVVLSSFSTRGTVGGLAVFAAFAAGMGTLMVGVSVVLRLGRGSVSPGRFGGTARRVGSVAFVVLGCYVTWFTAVSFGLV</sequence>
<evidence type="ECO:0000256" key="1">
    <source>
        <dbReference type="SAM" id="Phobius"/>
    </source>
</evidence>
<feature type="transmembrane region" description="Helical" evidence="1">
    <location>
        <begin position="160"/>
        <end position="180"/>
    </location>
</feature>
<dbReference type="RefSeq" id="WP_304449923.1">
    <property type="nucleotide sequence ID" value="NZ_JARRAH010000003.1"/>
</dbReference>